<evidence type="ECO:0000313" key="2">
    <source>
        <dbReference type="Proteomes" id="UP001227268"/>
    </source>
</evidence>
<accession>A0ACC2WBY9</accession>
<sequence>MPTSGHFCKIKTADLPKLINAGNEDPEIWIAPPVSFSKLIASPSLRPSDNVNFEDDAVLWYAKLGSDVRLSLARKNALRQRFREANYDVDEKREWKKHELPLTERYQTASTTKPNTMGNDTVSPAHSAETHS</sequence>
<comment type="caution">
    <text evidence="1">The sequence shown here is derived from an EMBL/GenBank/DDBJ whole genome shotgun (WGS) entry which is preliminary data.</text>
</comment>
<protein>
    <submittedName>
        <fullName evidence="1">Uncharacterized protein</fullName>
    </submittedName>
</protein>
<keyword evidence="2" id="KW-1185">Reference proteome</keyword>
<dbReference type="EMBL" id="JASBWT010000001">
    <property type="protein sequence ID" value="KAJ9108988.1"/>
    <property type="molecule type" value="Genomic_DNA"/>
</dbReference>
<name>A0ACC2WBY9_9TREE</name>
<evidence type="ECO:0000313" key="1">
    <source>
        <dbReference type="EMBL" id="KAJ9108988.1"/>
    </source>
</evidence>
<reference evidence="1" key="1">
    <citation type="submission" date="2023-04" db="EMBL/GenBank/DDBJ databases">
        <title>Draft Genome sequencing of Naganishia species isolated from polar environments using Oxford Nanopore Technology.</title>
        <authorList>
            <person name="Leo P."/>
            <person name="Venkateswaran K."/>
        </authorList>
    </citation>
    <scope>NUCLEOTIDE SEQUENCE</scope>
    <source>
        <strain evidence="1">MNA-CCFEE 5423</strain>
    </source>
</reference>
<gene>
    <name evidence="1" type="ORF">QFC21_000312</name>
</gene>
<dbReference type="Proteomes" id="UP001227268">
    <property type="component" value="Unassembled WGS sequence"/>
</dbReference>
<organism evidence="1 2">
    <name type="scientific">Naganishia friedmannii</name>
    <dbReference type="NCBI Taxonomy" id="89922"/>
    <lineage>
        <taxon>Eukaryota</taxon>
        <taxon>Fungi</taxon>
        <taxon>Dikarya</taxon>
        <taxon>Basidiomycota</taxon>
        <taxon>Agaricomycotina</taxon>
        <taxon>Tremellomycetes</taxon>
        <taxon>Filobasidiales</taxon>
        <taxon>Filobasidiaceae</taxon>
        <taxon>Naganishia</taxon>
    </lineage>
</organism>
<proteinExistence type="predicted"/>